<feature type="region of interest" description="Disordered" evidence="1">
    <location>
        <begin position="194"/>
        <end position="231"/>
    </location>
</feature>
<feature type="region of interest" description="Disordered" evidence="1">
    <location>
        <begin position="137"/>
        <end position="157"/>
    </location>
</feature>
<name>A0A1I4FJD2_9HYPH</name>
<gene>
    <name evidence="2" type="ORF">SAMN04488498_1456</name>
</gene>
<keyword evidence="3" id="KW-1185">Reference proteome</keyword>
<evidence type="ECO:0000313" key="3">
    <source>
        <dbReference type="Proteomes" id="UP000323300"/>
    </source>
</evidence>
<dbReference type="Proteomes" id="UP000323300">
    <property type="component" value="Unassembled WGS sequence"/>
</dbReference>
<dbReference type="EMBL" id="FOSL01000045">
    <property type="protein sequence ID" value="SFL16571.1"/>
    <property type="molecule type" value="Genomic_DNA"/>
</dbReference>
<feature type="compositionally biased region" description="Low complexity" evidence="1">
    <location>
        <begin position="137"/>
        <end position="153"/>
    </location>
</feature>
<feature type="compositionally biased region" description="Basic residues" evidence="1">
    <location>
        <begin position="221"/>
        <end position="231"/>
    </location>
</feature>
<evidence type="ECO:0000313" key="2">
    <source>
        <dbReference type="EMBL" id="SFL16571.1"/>
    </source>
</evidence>
<reference evidence="2 3" key="1">
    <citation type="submission" date="2016-10" db="EMBL/GenBank/DDBJ databases">
        <authorList>
            <person name="Varghese N."/>
            <person name="Submissions S."/>
        </authorList>
    </citation>
    <scope>NUCLEOTIDE SEQUENCE [LARGE SCALE GENOMIC DNA]</scope>
    <source>
        <strain evidence="2 3">DSM 21822</strain>
    </source>
</reference>
<organism evidence="2 3">
    <name type="scientific">Neomesorhizobium albiziae</name>
    <dbReference type="NCBI Taxonomy" id="335020"/>
    <lineage>
        <taxon>Bacteria</taxon>
        <taxon>Pseudomonadati</taxon>
        <taxon>Pseudomonadota</taxon>
        <taxon>Alphaproteobacteria</taxon>
        <taxon>Hyphomicrobiales</taxon>
        <taxon>Phyllobacteriaceae</taxon>
        <taxon>Neomesorhizobium</taxon>
    </lineage>
</organism>
<accession>A0A1I4FJD2</accession>
<protein>
    <submittedName>
        <fullName evidence="2">Uncharacterized protein</fullName>
    </submittedName>
</protein>
<dbReference type="AlphaFoldDB" id="A0A1I4FJD2"/>
<evidence type="ECO:0000256" key="1">
    <source>
        <dbReference type="SAM" id="MobiDB-lite"/>
    </source>
</evidence>
<sequence>MAAVNGAADAVTQMIARIFPVGLDPRFADQRCSDFPVRSPRKRTVERLEDEAEASTTRFRRGQGLWQSSVRRKTVETFKRPQALFQLTGGPDCVDMESDGQQNAGARHDKLDVPVAMPRQNMLAAVARQQDRCTGMAAPSGPGAAGAHSPGLSHQRPSLHYNLQHNQTAECFSTSLSASGFDYGITTRSLAVASRRSSRTSSQGPQLHNPALWTRSWPSRPRGHPPPHIRAQHCQWPCRLQ</sequence>
<proteinExistence type="predicted"/>